<name>A0A062URW9_9PROT</name>
<accession>A0A062URW9</accession>
<keyword evidence="2" id="KW-1185">Reference proteome</keyword>
<sequence>MYCFYDIYGQIFRYGRLRNEPLIMQICMPDLQISGFLAPFQMKVWATAPAKQAMTEQTQRLT</sequence>
<dbReference type="Proteomes" id="UP000027190">
    <property type="component" value="Unassembled WGS sequence"/>
</dbReference>
<protein>
    <submittedName>
        <fullName evidence="1">Uncharacterized protein</fullName>
    </submittedName>
</protein>
<evidence type="ECO:0000313" key="2">
    <source>
        <dbReference type="Proteomes" id="UP000027190"/>
    </source>
</evidence>
<dbReference type="AlphaFoldDB" id="A0A062URW9"/>
<reference evidence="1 2" key="1">
    <citation type="journal article" date="2014" name="Antonie Van Leeuwenhoek">
        <title>Hyphomonas beringensis sp. nov. and Hyphomonas chukchiensis sp. nov., isolated from surface seawater of the Bering Sea and Chukchi Sea.</title>
        <authorList>
            <person name="Li C."/>
            <person name="Lai Q."/>
            <person name="Li G."/>
            <person name="Dong C."/>
            <person name="Wang J."/>
            <person name="Liao Y."/>
            <person name="Shao Z."/>
        </authorList>
    </citation>
    <scope>NUCLEOTIDE SEQUENCE [LARGE SCALE GENOMIC DNA]</scope>
    <source>
        <strain evidence="1 2">BH-BN04-4</strain>
    </source>
</reference>
<proteinExistence type="predicted"/>
<comment type="caution">
    <text evidence="1">The sequence shown here is derived from an EMBL/GenBank/DDBJ whole genome shotgun (WGS) entry which is preliminary data.</text>
</comment>
<dbReference type="EMBL" id="AWFG01000010">
    <property type="protein sequence ID" value="KCZ60199.1"/>
    <property type="molecule type" value="Genomic_DNA"/>
</dbReference>
<evidence type="ECO:0000313" key="1">
    <source>
        <dbReference type="EMBL" id="KCZ60199.1"/>
    </source>
</evidence>
<gene>
    <name evidence="1" type="ORF">HY30_12075</name>
</gene>
<organism evidence="1 2">
    <name type="scientific">Hyphomonas chukchiensis</name>
    <dbReference type="NCBI Taxonomy" id="1280947"/>
    <lineage>
        <taxon>Bacteria</taxon>
        <taxon>Pseudomonadati</taxon>
        <taxon>Pseudomonadota</taxon>
        <taxon>Alphaproteobacteria</taxon>
        <taxon>Hyphomonadales</taxon>
        <taxon>Hyphomonadaceae</taxon>
        <taxon>Hyphomonas</taxon>
    </lineage>
</organism>